<dbReference type="InterPro" id="IPR023214">
    <property type="entry name" value="HAD_sf"/>
</dbReference>
<organism evidence="1 2">
    <name type="scientific">Desulfofarcimen acetoxidans (strain ATCC 49208 / DSM 771 / KCTC 5769 / VKM B-1644 / 5575)</name>
    <name type="common">Desulfotomaculum acetoxidans</name>
    <dbReference type="NCBI Taxonomy" id="485916"/>
    <lineage>
        <taxon>Bacteria</taxon>
        <taxon>Bacillati</taxon>
        <taxon>Bacillota</taxon>
        <taxon>Clostridia</taxon>
        <taxon>Eubacteriales</taxon>
        <taxon>Peptococcaceae</taxon>
        <taxon>Desulfofarcimen</taxon>
    </lineage>
</organism>
<dbReference type="AlphaFoldDB" id="C8W1X4"/>
<keyword evidence="1" id="KW-0378">Hydrolase</keyword>
<reference evidence="1 2" key="1">
    <citation type="journal article" date="2009" name="Stand. Genomic Sci.">
        <title>Complete genome sequence of Desulfotomaculum acetoxidans type strain (5575).</title>
        <authorList>
            <person name="Spring S."/>
            <person name="Lapidus A."/>
            <person name="Schroder M."/>
            <person name="Gleim D."/>
            <person name="Sims D."/>
            <person name="Meincke L."/>
            <person name="Glavina Del Rio T."/>
            <person name="Tice H."/>
            <person name="Copeland A."/>
            <person name="Cheng J.F."/>
            <person name="Lucas S."/>
            <person name="Chen F."/>
            <person name="Nolan M."/>
            <person name="Bruce D."/>
            <person name="Goodwin L."/>
            <person name="Pitluck S."/>
            <person name="Ivanova N."/>
            <person name="Mavromatis K."/>
            <person name="Mikhailova N."/>
            <person name="Pati A."/>
            <person name="Chen A."/>
            <person name="Palaniappan K."/>
            <person name="Land M."/>
            <person name="Hauser L."/>
            <person name="Chang Y.J."/>
            <person name="Jeffries C.D."/>
            <person name="Chain P."/>
            <person name="Saunders E."/>
            <person name="Brettin T."/>
            <person name="Detter J.C."/>
            <person name="Goker M."/>
            <person name="Bristow J."/>
            <person name="Eisen J.A."/>
            <person name="Markowitz V."/>
            <person name="Hugenholtz P."/>
            <person name="Kyrpides N.C."/>
            <person name="Klenk H.P."/>
            <person name="Han C."/>
        </authorList>
    </citation>
    <scope>NUCLEOTIDE SEQUENCE [LARGE SCALE GENOMIC DNA]</scope>
    <source>
        <strain evidence="2">ATCC 49208 / DSM 771 / VKM B-1644</strain>
    </source>
</reference>
<dbReference type="GO" id="GO:0016787">
    <property type="term" value="F:hydrolase activity"/>
    <property type="evidence" value="ECO:0007669"/>
    <property type="project" value="UniProtKB-KW"/>
</dbReference>
<dbReference type="SUPFAM" id="SSF56784">
    <property type="entry name" value="HAD-like"/>
    <property type="match status" value="1"/>
</dbReference>
<dbReference type="RefSeq" id="WP_015758288.1">
    <property type="nucleotide sequence ID" value="NC_013216.1"/>
</dbReference>
<dbReference type="STRING" id="485916.Dtox_2830"/>
<dbReference type="Proteomes" id="UP000002217">
    <property type="component" value="Chromosome"/>
</dbReference>
<evidence type="ECO:0000313" key="2">
    <source>
        <dbReference type="Proteomes" id="UP000002217"/>
    </source>
</evidence>
<gene>
    <name evidence="1" type="ordered locus">Dtox_2830</name>
</gene>
<dbReference type="OrthoDB" id="159409at2"/>
<evidence type="ECO:0000313" key="1">
    <source>
        <dbReference type="EMBL" id="ACV63595.1"/>
    </source>
</evidence>
<dbReference type="EMBL" id="CP001720">
    <property type="protein sequence ID" value="ACV63595.1"/>
    <property type="molecule type" value="Genomic_DNA"/>
</dbReference>
<dbReference type="eggNOG" id="COG4087">
    <property type="taxonomic scope" value="Bacteria"/>
</dbReference>
<dbReference type="HOGENOM" id="CLU_142246_0_0_9"/>
<dbReference type="Gene3D" id="3.40.50.1000">
    <property type="entry name" value="HAD superfamily/HAD-like"/>
    <property type="match status" value="1"/>
</dbReference>
<protein>
    <submittedName>
        <fullName evidence="1">HAD family hydrolase</fullName>
    </submittedName>
</protein>
<dbReference type="KEGG" id="dae:Dtox_2830"/>
<dbReference type="InterPro" id="IPR036412">
    <property type="entry name" value="HAD-like_sf"/>
</dbReference>
<accession>C8W1X4</accession>
<dbReference type="Pfam" id="PF08282">
    <property type="entry name" value="Hydrolase_3"/>
    <property type="match status" value="1"/>
</dbReference>
<sequence>MIEINVPGRGILCIKYLVLDYNGTIALDGDLAEHIKERINLLAERLDVYIITADTHGRCSKGCQGLSAKLHILSKPLGGPEKMDFVEQLGAVNVAAIGNGANDALMLEKAGLGIAVIGSEGTAVKSVLAADVVVTNIINAFDLLLKPKRLIATLRE</sequence>
<keyword evidence="2" id="KW-1185">Reference proteome</keyword>
<name>C8W1X4_DESAS</name>
<proteinExistence type="predicted"/>